<evidence type="ECO:0000313" key="1">
    <source>
        <dbReference type="EMBL" id="CEP16870.1"/>
    </source>
</evidence>
<dbReference type="Proteomes" id="UP000054107">
    <property type="component" value="Unassembled WGS sequence"/>
</dbReference>
<dbReference type="AlphaFoldDB" id="A0A0B7NMV7"/>
<reference evidence="1 2" key="1">
    <citation type="submission" date="2014-09" db="EMBL/GenBank/DDBJ databases">
        <authorList>
            <person name="Ellenberger Sabrina"/>
        </authorList>
    </citation>
    <scope>NUCLEOTIDE SEQUENCE [LARGE SCALE GENOMIC DNA]</scope>
    <source>
        <strain evidence="1 2">CBS 412.66</strain>
    </source>
</reference>
<organism evidence="1 2">
    <name type="scientific">Parasitella parasitica</name>
    <dbReference type="NCBI Taxonomy" id="35722"/>
    <lineage>
        <taxon>Eukaryota</taxon>
        <taxon>Fungi</taxon>
        <taxon>Fungi incertae sedis</taxon>
        <taxon>Mucoromycota</taxon>
        <taxon>Mucoromycotina</taxon>
        <taxon>Mucoromycetes</taxon>
        <taxon>Mucorales</taxon>
        <taxon>Mucorineae</taxon>
        <taxon>Mucoraceae</taxon>
        <taxon>Parasitella</taxon>
    </lineage>
</organism>
<evidence type="ECO:0000313" key="2">
    <source>
        <dbReference type="Proteomes" id="UP000054107"/>
    </source>
</evidence>
<protein>
    <submittedName>
        <fullName evidence="1">Uncharacterized protein</fullName>
    </submittedName>
</protein>
<dbReference type="Gene3D" id="3.30.530.20">
    <property type="match status" value="1"/>
</dbReference>
<dbReference type="OrthoDB" id="196858at2759"/>
<dbReference type="SUPFAM" id="SSF55961">
    <property type="entry name" value="Bet v1-like"/>
    <property type="match status" value="1"/>
</dbReference>
<name>A0A0B7NMV7_9FUNG</name>
<sequence length="84" mass="9122">MTVQNIHAETTIKALSNLKQLASSLDGWNYTQEKDGVKLYSKTVDGSSIAIVRGETDIAGHEYTAQQVLSVATLPGCRKICKLI</sequence>
<keyword evidence="2" id="KW-1185">Reference proteome</keyword>
<dbReference type="EMBL" id="LN733372">
    <property type="protein sequence ID" value="CEP16870.1"/>
    <property type="molecule type" value="Genomic_DNA"/>
</dbReference>
<gene>
    <name evidence="1" type="primary">PARPA_11149.1 scaffold 42800</name>
</gene>
<proteinExistence type="predicted"/>
<dbReference type="InterPro" id="IPR023393">
    <property type="entry name" value="START-like_dom_sf"/>
</dbReference>
<accession>A0A0B7NMV7</accession>